<sequence>MIKNNLKKMVFINVVLIFAFILSTVNMPVVYAKSYATEGELVDYLVERSNLGVFEDNSFTGKKQGLNKFGIEGLDYLTSPEESVTVEKLASVCADILRFTGEDKGIILSDDYSQFLYVYPKTKAVLFEDGIWSDDSYYLVSRQLRWELKLRVIMKKLGRVNDIKSASNRHQLDLITVLKKGIIIGKSMGRYTQNRNLMPKRKVSLAEAKKVIERVYDSKKRYPMSPDGQLLRKTNLPFWASDYKYILASYPDSYYETMLSYESHLATSFKLHSDYDPPKYTYSRILNGFAFGTNDNIYEEADKVRRFQNHRMNVDYRTIDKKWRDKLISFYRRKEYTKKSDLNGMKKDIDKYIRFVKENKVIIESKPVATDASSAYYWDFIPSFHTYMKFRIVSCKNLDKNLYKIIYGSITGDWSHGLAKYREKKVKLGEWCEGVYQVNYPLGMITPHDFEEYPWRCVWMADLDLAKGVAKKTKKMRVVRVTEKTKNFFAPPNETWLGWE</sequence>
<keyword evidence="2" id="KW-1185">Reference proteome</keyword>
<reference evidence="1 2" key="1">
    <citation type="submission" date="2021-01" db="EMBL/GenBank/DDBJ databases">
        <title>Isolation and description of Catonella massiliensis sp. nov., a novel Catonella species, isolated from a stable periodontitis subject.</title>
        <authorList>
            <person name="Antezack A."/>
            <person name="Boxberger M."/>
            <person name="La Scola B."/>
            <person name="Monnet-Corti V."/>
        </authorList>
    </citation>
    <scope>NUCLEOTIDE SEQUENCE [LARGE SCALE GENOMIC DNA]</scope>
    <source>
        <strain evidence="1 2">Marseille-Q4567</strain>
    </source>
</reference>
<organism evidence="1 2">
    <name type="scientific">Catonella massiliensis</name>
    <dbReference type="NCBI Taxonomy" id="2799636"/>
    <lineage>
        <taxon>Bacteria</taxon>
        <taxon>Bacillati</taxon>
        <taxon>Bacillota</taxon>
        <taxon>Clostridia</taxon>
        <taxon>Lachnospirales</taxon>
        <taxon>Lachnospiraceae</taxon>
        <taxon>Catonella</taxon>
    </lineage>
</organism>
<evidence type="ECO:0000313" key="1">
    <source>
        <dbReference type="EMBL" id="MBK5897353.1"/>
    </source>
</evidence>
<dbReference type="EMBL" id="JAEPRJ010000001">
    <property type="protein sequence ID" value="MBK5897353.1"/>
    <property type="molecule type" value="Genomic_DNA"/>
</dbReference>
<gene>
    <name evidence="1" type="ORF">JJN12_06050</name>
</gene>
<accession>A0ABS1J1D2</accession>
<name>A0ABS1J1D2_9FIRM</name>
<dbReference type="RefSeq" id="WP_208428843.1">
    <property type="nucleotide sequence ID" value="NZ_JAEPRJ010000001.1"/>
</dbReference>
<comment type="caution">
    <text evidence="1">The sequence shown here is derived from an EMBL/GenBank/DDBJ whole genome shotgun (WGS) entry which is preliminary data.</text>
</comment>
<protein>
    <submittedName>
        <fullName evidence="1">Uncharacterized protein</fullName>
    </submittedName>
</protein>
<proteinExistence type="predicted"/>
<evidence type="ECO:0000313" key="2">
    <source>
        <dbReference type="Proteomes" id="UP000604730"/>
    </source>
</evidence>
<dbReference type="Proteomes" id="UP000604730">
    <property type="component" value="Unassembled WGS sequence"/>
</dbReference>